<reference evidence="1" key="1">
    <citation type="journal article" date="2014" name="Int. J. Syst. Evol. Microbiol.">
        <title>Complete genome sequence of Corynebacterium casei LMG S-19264T (=DSM 44701T), isolated from a smear-ripened cheese.</title>
        <authorList>
            <consortium name="US DOE Joint Genome Institute (JGI-PGF)"/>
            <person name="Walter F."/>
            <person name="Albersmeier A."/>
            <person name="Kalinowski J."/>
            <person name="Ruckert C."/>
        </authorList>
    </citation>
    <scope>NUCLEOTIDE SEQUENCE</scope>
    <source>
        <strain evidence="1">JCM 14371</strain>
    </source>
</reference>
<dbReference type="Gene3D" id="1.25.40.10">
    <property type="entry name" value="Tetratricopeptide repeat domain"/>
    <property type="match status" value="1"/>
</dbReference>
<evidence type="ECO:0000313" key="1">
    <source>
        <dbReference type="EMBL" id="GGJ80380.1"/>
    </source>
</evidence>
<dbReference type="EMBL" id="BMOE01000009">
    <property type="protein sequence ID" value="GGJ80380.1"/>
    <property type="molecule type" value="Genomic_DNA"/>
</dbReference>
<organism evidence="1 2">
    <name type="scientific">Deinococcus aquiradiocola</name>
    <dbReference type="NCBI Taxonomy" id="393059"/>
    <lineage>
        <taxon>Bacteria</taxon>
        <taxon>Thermotogati</taxon>
        <taxon>Deinococcota</taxon>
        <taxon>Deinococci</taxon>
        <taxon>Deinococcales</taxon>
        <taxon>Deinococcaceae</taxon>
        <taxon>Deinococcus</taxon>
    </lineage>
</organism>
<gene>
    <name evidence="1" type="ORF">GCM10008939_25320</name>
</gene>
<name>A0A917PJ51_9DEIO</name>
<evidence type="ECO:0000313" key="2">
    <source>
        <dbReference type="Proteomes" id="UP000635726"/>
    </source>
</evidence>
<dbReference type="RefSeq" id="WP_229670996.1">
    <property type="nucleotide sequence ID" value="NZ_BMOE01000009.1"/>
</dbReference>
<comment type="caution">
    <text evidence="1">The sequence shown here is derived from an EMBL/GenBank/DDBJ whole genome shotgun (WGS) entry which is preliminary data.</text>
</comment>
<accession>A0A917PJ51</accession>
<evidence type="ECO:0008006" key="3">
    <source>
        <dbReference type="Google" id="ProtNLM"/>
    </source>
</evidence>
<proteinExistence type="predicted"/>
<reference evidence="1" key="2">
    <citation type="submission" date="2020-09" db="EMBL/GenBank/DDBJ databases">
        <authorList>
            <person name="Sun Q."/>
            <person name="Ohkuma M."/>
        </authorList>
    </citation>
    <scope>NUCLEOTIDE SEQUENCE</scope>
    <source>
        <strain evidence="1">JCM 14371</strain>
    </source>
</reference>
<keyword evidence="2" id="KW-1185">Reference proteome</keyword>
<dbReference type="InterPro" id="IPR011990">
    <property type="entry name" value="TPR-like_helical_dom_sf"/>
</dbReference>
<protein>
    <recommendedName>
        <fullName evidence="3">Tetratricopeptide repeat protein</fullName>
    </recommendedName>
</protein>
<dbReference type="AlphaFoldDB" id="A0A917PJ51"/>
<dbReference type="Proteomes" id="UP000635726">
    <property type="component" value="Unassembled WGS sequence"/>
</dbReference>
<sequence length="330" mass="35723">MNPSVLYLLPDLGDLLRLQPQYNAATLVELTRALPPGPPHAPHVLWLTGPDPDHPARDAFAAAGTEVSDLSPDWTWAHAEHDALKGFMKQYPQGQERLRRAAHAEQDLQALLGGPLTLESLTSARTQDGIRAYHAALQDALDEGPGTRWHARRLDTLARTLQDRTGVALAALDDLPDLLDRLPHAALPDPATFQPGEASRRRALADRALLLDEHDDLMALLGALEREPGDRVTPAAELRYAAANIHLAVGDLPAARTHLESAAHALTDERSLPGLVLARLGQVRDAQGERDLATRTYRAVLALTYAPQAARDAALAGLDAPFTLDLTPRP</sequence>